<gene>
    <name evidence="2" type="ORF">GCM10007276_20350</name>
</gene>
<evidence type="ECO:0000313" key="3">
    <source>
        <dbReference type="Proteomes" id="UP000602745"/>
    </source>
</evidence>
<reference evidence="2" key="2">
    <citation type="submission" date="2020-09" db="EMBL/GenBank/DDBJ databases">
        <authorList>
            <person name="Sun Q."/>
            <person name="Sedlacek I."/>
        </authorList>
    </citation>
    <scope>NUCLEOTIDE SEQUENCE</scope>
    <source>
        <strain evidence="2">CCM 7684</strain>
    </source>
</reference>
<accession>A0A8J2YHL8</accession>
<name>A0A8J2YHL8_9RHOB</name>
<feature type="region of interest" description="Disordered" evidence="1">
    <location>
        <begin position="135"/>
        <end position="166"/>
    </location>
</feature>
<dbReference type="RefSeq" id="WP_188409609.1">
    <property type="nucleotide sequence ID" value="NZ_BMCP01000002.1"/>
</dbReference>
<organism evidence="2 3">
    <name type="scientific">Agaricicola taiwanensis</name>
    <dbReference type="NCBI Taxonomy" id="591372"/>
    <lineage>
        <taxon>Bacteria</taxon>
        <taxon>Pseudomonadati</taxon>
        <taxon>Pseudomonadota</taxon>
        <taxon>Alphaproteobacteria</taxon>
        <taxon>Rhodobacterales</taxon>
        <taxon>Paracoccaceae</taxon>
        <taxon>Agaricicola</taxon>
    </lineage>
</organism>
<comment type="caution">
    <text evidence="2">The sequence shown here is derived from an EMBL/GenBank/DDBJ whole genome shotgun (WGS) entry which is preliminary data.</text>
</comment>
<proteinExistence type="predicted"/>
<evidence type="ECO:0000313" key="2">
    <source>
        <dbReference type="EMBL" id="GGE43026.1"/>
    </source>
</evidence>
<dbReference type="EMBL" id="BMCP01000002">
    <property type="protein sequence ID" value="GGE43026.1"/>
    <property type="molecule type" value="Genomic_DNA"/>
</dbReference>
<dbReference type="AlphaFoldDB" id="A0A8J2YHL8"/>
<reference evidence="2" key="1">
    <citation type="journal article" date="2014" name="Int. J. Syst. Evol. Microbiol.">
        <title>Complete genome sequence of Corynebacterium casei LMG S-19264T (=DSM 44701T), isolated from a smear-ripened cheese.</title>
        <authorList>
            <consortium name="US DOE Joint Genome Institute (JGI-PGF)"/>
            <person name="Walter F."/>
            <person name="Albersmeier A."/>
            <person name="Kalinowski J."/>
            <person name="Ruckert C."/>
        </authorList>
    </citation>
    <scope>NUCLEOTIDE SEQUENCE</scope>
    <source>
        <strain evidence="2">CCM 7684</strain>
    </source>
</reference>
<protein>
    <submittedName>
        <fullName evidence="2">Uncharacterized protein</fullName>
    </submittedName>
</protein>
<evidence type="ECO:0000256" key="1">
    <source>
        <dbReference type="SAM" id="MobiDB-lite"/>
    </source>
</evidence>
<keyword evidence="3" id="KW-1185">Reference proteome</keyword>
<sequence length="264" mass="28517">MRDNPLKDEDFETIEAAVLETARGRWFLAEYARRQRLAETADLAQAIERLETRLLTQRSSQEMERIQIELIDLARAIHQARNDVMTAFGVTKSKASAAPGESRAAAAQRAATALRYLENRIQIIMGQAGMDAFSGPEPVKEATEITDVAAPSPAEKRERSDADAASFAESGALAKAALPEAITSAQPSGEIAADGDNVIEDELFGDEPEGREPSPRVNVPKAALPRLDNHEHLATTLRAAIAQVRGPSSDIDALSFEAKSVLFA</sequence>
<dbReference type="Proteomes" id="UP000602745">
    <property type="component" value="Unassembled WGS sequence"/>
</dbReference>